<evidence type="ECO:0000313" key="1">
    <source>
        <dbReference type="EMBL" id="CAD7233402.1"/>
    </source>
</evidence>
<organism evidence="1">
    <name type="scientific">Cyprideis torosa</name>
    <dbReference type="NCBI Taxonomy" id="163714"/>
    <lineage>
        <taxon>Eukaryota</taxon>
        <taxon>Metazoa</taxon>
        <taxon>Ecdysozoa</taxon>
        <taxon>Arthropoda</taxon>
        <taxon>Crustacea</taxon>
        <taxon>Oligostraca</taxon>
        <taxon>Ostracoda</taxon>
        <taxon>Podocopa</taxon>
        <taxon>Podocopida</taxon>
        <taxon>Cytherocopina</taxon>
        <taxon>Cytheroidea</taxon>
        <taxon>Cytherideidae</taxon>
        <taxon>Cyprideis</taxon>
    </lineage>
</organism>
<sequence>MLVTHPTIPMLLAEISSSPSLDQVGGGGRKLLQPDSFHATPDPGVRPRSARTALIRSEPPAPAQPMPLRDETTAGKSSVTMEDNQLLEECRTHVEPKSTETDVDAGSGEYGIVEDFHDDEKDMLSSEVLLSPRENEMPTAKPNHGRKGHACGVCRKLSVTMEDHQLLEECRTQVEPKSTETDVDAGSGEYGIVEDFHDDEKDLLSSEVLLPPRAKEMPTA</sequence>
<dbReference type="AlphaFoldDB" id="A0A7R8WM09"/>
<accession>A0A7R8WM09</accession>
<feature type="non-terminal residue" evidence="1">
    <location>
        <position position="220"/>
    </location>
</feature>
<proteinExistence type="predicted"/>
<protein>
    <submittedName>
        <fullName evidence="1">Uncharacterized protein</fullName>
    </submittedName>
</protein>
<dbReference type="EMBL" id="OB666193">
    <property type="protein sequence ID" value="CAD7233402.1"/>
    <property type="molecule type" value="Genomic_DNA"/>
</dbReference>
<gene>
    <name evidence="1" type="ORF">CTOB1V02_LOCUS11224</name>
</gene>
<reference evidence="1" key="1">
    <citation type="submission" date="2020-11" db="EMBL/GenBank/DDBJ databases">
        <authorList>
            <person name="Tran Van P."/>
        </authorList>
    </citation>
    <scope>NUCLEOTIDE SEQUENCE</scope>
</reference>
<name>A0A7R8WM09_9CRUS</name>